<proteinExistence type="predicted"/>
<comment type="caution">
    <text evidence="2">The sequence shown here is derived from an EMBL/GenBank/DDBJ whole genome shotgun (WGS) entry which is preliminary data.</text>
</comment>
<feature type="compositionally biased region" description="Gly residues" evidence="1">
    <location>
        <begin position="109"/>
        <end position="125"/>
    </location>
</feature>
<dbReference type="Proteomes" id="UP000256405">
    <property type="component" value="Unassembled WGS sequence"/>
</dbReference>
<dbReference type="EMBL" id="QUNF01000048">
    <property type="protein sequence ID" value="REG76923.1"/>
    <property type="molecule type" value="Genomic_DNA"/>
</dbReference>
<feature type="region of interest" description="Disordered" evidence="1">
    <location>
        <begin position="108"/>
        <end position="128"/>
    </location>
</feature>
<protein>
    <submittedName>
        <fullName evidence="2">Uncharacterized protein</fullName>
    </submittedName>
</protein>
<evidence type="ECO:0000256" key="1">
    <source>
        <dbReference type="SAM" id="MobiDB-lite"/>
    </source>
</evidence>
<dbReference type="AlphaFoldDB" id="A0A3E0D344"/>
<evidence type="ECO:0000313" key="2">
    <source>
        <dbReference type="EMBL" id="REG76923.1"/>
    </source>
</evidence>
<accession>A0A3E0D344</accession>
<keyword evidence="3" id="KW-1185">Reference proteome</keyword>
<reference evidence="2 3" key="1">
    <citation type="submission" date="2018-08" db="EMBL/GenBank/DDBJ databases">
        <title>Genomic Encyclopedia of Archaeal and Bacterial Type Strains, Phase II (KMG-II): from individual species to whole genera.</title>
        <authorList>
            <person name="Goeker M."/>
        </authorList>
    </citation>
    <scope>NUCLEOTIDE SEQUENCE [LARGE SCALE GENOMIC DNA]</scope>
    <source>
        <strain evidence="2 3">DSM 15986</strain>
    </source>
</reference>
<organism evidence="2 3">
    <name type="scientific">Algoriphagus antarcticus</name>
    <dbReference type="NCBI Taxonomy" id="238540"/>
    <lineage>
        <taxon>Bacteria</taxon>
        <taxon>Pseudomonadati</taxon>
        <taxon>Bacteroidota</taxon>
        <taxon>Cytophagia</taxon>
        <taxon>Cytophagales</taxon>
        <taxon>Cyclobacteriaceae</taxon>
        <taxon>Algoriphagus</taxon>
    </lineage>
</organism>
<sequence length="353" mass="38557">MNEWFELFIHMISWDEELSTGWYVQNGEKVYIYFVKSDLGKKSSSNANAALNCTPILEEICFNFGDDEEMDCSSGTCVLPEFGIECFDIIAYEDPACSDQYNPRSGAGTYTGPGGGGGSGSGSGGLPTLLPEEEIIRRDPSFQGTNTDCILGKLLAINGFQKVAQNFQGVGSEFDVILKIGATQSSTASGQTQWMGSNQPIEITFNNTYVGRSALEVSRTVIHEMLHAEFYRALNTQSPTPTDLSFKATFEQYTNQFSGSEAVHHNLMADKYVGYIADVLQQLHPQLGGAAYANYMNYPGGYPDGIPSGFYEALAWQGLKEAGVKGWGDLSGEEQAEINKHLFKAELGRKSCN</sequence>
<gene>
    <name evidence="2" type="ORF">C8N25_1483</name>
</gene>
<evidence type="ECO:0000313" key="3">
    <source>
        <dbReference type="Proteomes" id="UP000256405"/>
    </source>
</evidence>
<name>A0A3E0D344_9BACT</name>